<dbReference type="Gene3D" id="3.30.740.10">
    <property type="entry name" value="Protein Inhibitor Of Neuronal Nitric Oxide Synthase"/>
    <property type="match status" value="1"/>
</dbReference>
<dbReference type="EMBL" id="JAUCMV010000002">
    <property type="protein sequence ID" value="KAK0418120.1"/>
    <property type="molecule type" value="Genomic_DNA"/>
</dbReference>
<dbReference type="InterPro" id="IPR001372">
    <property type="entry name" value="Dynein_light_chain_typ-1/2"/>
</dbReference>
<dbReference type="GO" id="GO:0007017">
    <property type="term" value="P:microtubule-based process"/>
    <property type="evidence" value="ECO:0007669"/>
    <property type="project" value="InterPro"/>
</dbReference>
<gene>
    <name evidence="1" type="ORF">QR680_013381</name>
</gene>
<dbReference type="SUPFAM" id="SSF54648">
    <property type="entry name" value="DLC"/>
    <property type="match status" value="1"/>
</dbReference>
<protein>
    <recommendedName>
        <fullName evidence="3">Dynein light chain</fullName>
    </recommendedName>
</protein>
<evidence type="ECO:0000313" key="1">
    <source>
        <dbReference type="EMBL" id="KAK0418120.1"/>
    </source>
</evidence>
<dbReference type="Proteomes" id="UP001175271">
    <property type="component" value="Unassembled WGS sequence"/>
</dbReference>
<evidence type="ECO:0000313" key="2">
    <source>
        <dbReference type="Proteomes" id="UP001175271"/>
    </source>
</evidence>
<sequence>MARFFESTRNLAGAEIEVKKVHMDSETRRAVTETVAESLHELPRVDFYRELSRRIKSTMDRRFGSPWHCVVGERFACNTSNDGHGYIHLKVGPYLHVIVYKTSPGPPKRTSANDKSKH</sequence>
<comment type="caution">
    <text evidence="1">The sequence shown here is derived from an EMBL/GenBank/DDBJ whole genome shotgun (WGS) entry which is preliminary data.</text>
</comment>
<evidence type="ECO:0008006" key="3">
    <source>
        <dbReference type="Google" id="ProtNLM"/>
    </source>
</evidence>
<reference evidence="1" key="1">
    <citation type="submission" date="2023-06" db="EMBL/GenBank/DDBJ databases">
        <title>Genomic analysis of the entomopathogenic nematode Steinernema hermaphroditum.</title>
        <authorList>
            <person name="Schwarz E.M."/>
            <person name="Heppert J.K."/>
            <person name="Baniya A."/>
            <person name="Schwartz H.T."/>
            <person name="Tan C.-H."/>
            <person name="Antoshechkin I."/>
            <person name="Sternberg P.W."/>
            <person name="Goodrich-Blair H."/>
            <person name="Dillman A.R."/>
        </authorList>
    </citation>
    <scope>NUCLEOTIDE SEQUENCE</scope>
    <source>
        <strain evidence="1">PS9179</strain>
        <tissue evidence="1">Whole animal</tissue>
    </source>
</reference>
<keyword evidence="2" id="KW-1185">Reference proteome</keyword>
<proteinExistence type="predicted"/>
<dbReference type="InterPro" id="IPR037177">
    <property type="entry name" value="DLC_sf"/>
</dbReference>
<accession>A0AA39I5C1</accession>
<dbReference type="Pfam" id="PF01221">
    <property type="entry name" value="Dynein_light"/>
    <property type="match status" value="1"/>
</dbReference>
<dbReference type="CDD" id="cd21450">
    <property type="entry name" value="DLC-like_DYNLL1-like"/>
    <property type="match status" value="1"/>
</dbReference>
<dbReference type="SMART" id="SM01375">
    <property type="entry name" value="Dynein_light"/>
    <property type="match status" value="1"/>
</dbReference>
<name>A0AA39I5C1_9BILA</name>
<dbReference type="GO" id="GO:0030286">
    <property type="term" value="C:dynein complex"/>
    <property type="evidence" value="ECO:0007669"/>
    <property type="project" value="InterPro"/>
</dbReference>
<organism evidence="1 2">
    <name type="scientific">Steinernema hermaphroditum</name>
    <dbReference type="NCBI Taxonomy" id="289476"/>
    <lineage>
        <taxon>Eukaryota</taxon>
        <taxon>Metazoa</taxon>
        <taxon>Ecdysozoa</taxon>
        <taxon>Nematoda</taxon>
        <taxon>Chromadorea</taxon>
        <taxon>Rhabditida</taxon>
        <taxon>Tylenchina</taxon>
        <taxon>Panagrolaimomorpha</taxon>
        <taxon>Strongyloidoidea</taxon>
        <taxon>Steinernematidae</taxon>
        <taxon>Steinernema</taxon>
    </lineage>
</organism>
<dbReference type="AlphaFoldDB" id="A0AA39I5C1"/>